<dbReference type="CDD" id="cd00544">
    <property type="entry name" value="CobU"/>
    <property type="match status" value="1"/>
</dbReference>
<dbReference type="EC" id="2.7.7.62" evidence="14"/>
<comment type="catalytic activity">
    <reaction evidence="3">
        <text>adenosylcob(III)inamide + GTP = adenosylcob(III)inamide phosphate + GDP + H(+)</text>
        <dbReference type="Rhea" id="RHEA:15765"/>
        <dbReference type="ChEBI" id="CHEBI:2480"/>
        <dbReference type="ChEBI" id="CHEBI:15378"/>
        <dbReference type="ChEBI" id="CHEBI:37565"/>
        <dbReference type="ChEBI" id="CHEBI:58189"/>
        <dbReference type="ChEBI" id="CHEBI:58502"/>
        <dbReference type="EC" id="2.7.1.156"/>
    </reaction>
</comment>
<evidence type="ECO:0000256" key="12">
    <source>
        <dbReference type="ARBA" id="ARBA00022840"/>
    </source>
</evidence>
<evidence type="ECO:0000256" key="3">
    <source>
        <dbReference type="ARBA" id="ARBA00001522"/>
    </source>
</evidence>
<reference evidence="15 16" key="1">
    <citation type="submission" date="2024-07" db="EMBL/GenBank/DDBJ databases">
        <title>Uliginosibacterium flavum JJ3220;KACC:17644.</title>
        <authorList>
            <person name="Kim M.K."/>
        </authorList>
    </citation>
    <scope>NUCLEOTIDE SEQUENCE [LARGE SCALE GENOMIC DNA]</scope>
    <source>
        <strain evidence="15 16">KACC:17644</strain>
    </source>
</reference>
<dbReference type="EMBL" id="JBEWZI010000024">
    <property type="protein sequence ID" value="MET7015915.1"/>
    <property type="molecule type" value="Genomic_DNA"/>
</dbReference>
<keyword evidence="16" id="KW-1185">Reference proteome</keyword>
<dbReference type="SUPFAM" id="SSF52540">
    <property type="entry name" value="P-loop containing nucleoside triphosphate hydrolases"/>
    <property type="match status" value="1"/>
</dbReference>
<keyword evidence="12 14" id="KW-0067">ATP-binding</keyword>
<evidence type="ECO:0000256" key="1">
    <source>
        <dbReference type="ARBA" id="ARBA00000312"/>
    </source>
</evidence>
<dbReference type="PANTHER" id="PTHR34848">
    <property type="match status" value="1"/>
</dbReference>
<evidence type="ECO:0000256" key="5">
    <source>
        <dbReference type="ARBA" id="ARBA00004692"/>
    </source>
</evidence>
<dbReference type="InterPro" id="IPR027417">
    <property type="entry name" value="P-loop_NTPase"/>
</dbReference>
<comment type="catalytic activity">
    <reaction evidence="1 14">
        <text>adenosylcob(III)inamide + ATP = adenosylcob(III)inamide phosphate + ADP + H(+)</text>
        <dbReference type="Rhea" id="RHEA:15769"/>
        <dbReference type="ChEBI" id="CHEBI:2480"/>
        <dbReference type="ChEBI" id="CHEBI:15378"/>
        <dbReference type="ChEBI" id="CHEBI:30616"/>
        <dbReference type="ChEBI" id="CHEBI:58502"/>
        <dbReference type="ChEBI" id="CHEBI:456216"/>
        <dbReference type="EC" id="2.7.1.156"/>
    </reaction>
</comment>
<evidence type="ECO:0000313" key="15">
    <source>
        <dbReference type="EMBL" id="MET7015915.1"/>
    </source>
</evidence>
<accession>A0ABV2TQV9</accession>
<sequence length="191" mass="20737">MSAHLILGGARSGKSSFAQALAEAHTGDVQLIVTAEILDEEMRERVAKHRAERPSHWHVTEAPVDLPEAIERLSVGCAMRTDPADAHGNPVRNAHPTFVLVDCLTLWLSNILCTQPDTLESRVQRLSSAIMAAQGQLVLVSNEVGWSIVPENKLARLFRDEQGRLNQRVAALCDEVTLVAAGLPLRLKGGA</sequence>
<evidence type="ECO:0000256" key="14">
    <source>
        <dbReference type="PIRNR" id="PIRNR006135"/>
    </source>
</evidence>
<dbReference type="Proteomes" id="UP001549691">
    <property type="component" value="Unassembled WGS sequence"/>
</dbReference>
<dbReference type="PANTHER" id="PTHR34848:SF1">
    <property type="entry name" value="BIFUNCTIONAL ADENOSYLCOBALAMIN BIOSYNTHESIS PROTEIN COBU"/>
    <property type="match status" value="1"/>
</dbReference>
<comment type="catalytic activity">
    <reaction evidence="2 14">
        <text>adenosylcob(III)inamide phosphate + GTP + H(+) = adenosylcob(III)inamide-GDP + diphosphate</text>
        <dbReference type="Rhea" id="RHEA:22712"/>
        <dbReference type="ChEBI" id="CHEBI:15378"/>
        <dbReference type="ChEBI" id="CHEBI:33019"/>
        <dbReference type="ChEBI" id="CHEBI:37565"/>
        <dbReference type="ChEBI" id="CHEBI:58502"/>
        <dbReference type="ChEBI" id="CHEBI:60487"/>
        <dbReference type="EC" id="2.7.7.62"/>
    </reaction>
</comment>
<comment type="function">
    <text evidence="4 14">Catalyzes ATP-dependent phosphorylation of adenosylcobinamide and addition of GMP to adenosylcobinamide phosphate.</text>
</comment>
<evidence type="ECO:0000256" key="4">
    <source>
        <dbReference type="ARBA" id="ARBA00003889"/>
    </source>
</evidence>
<evidence type="ECO:0000256" key="6">
    <source>
        <dbReference type="ARBA" id="ARBA00005159"/>
    </source>
</evidence>
<dbReference type="InterPro" id="IPR003203">
    <property type="entry name" value="CobU/CobP"/>
</dbReference>
<evidence type="ECO:0000256" key="8">
    <source>
        <dbReference type="ARBA" id="ARBA00022573"/>
    </source>
</evidence>
<evidence type="ECO:0000256" key="11">
    <source>
        <dbReference type="ARBA" id="ARBA00022777"/>
    </source>
</evidence>
<proteinExistence type="inferred from homology"/>
<protein>
    <recommendedName>
        <fullName evidence="14">Bifunctional adenosylcobalamin biosynthesis protein</fullName>
        <ecNumber evidence="14">2.7.1.156</ecNumber>
        <ecNumber evidence="14">2.7.7.62</ecNumber>
    </recommendedName>
</protein>
<evidence type="ECO:0000256" key="13">
    <source>
        <dbReference type="ARBA" id="ARBA00023134"/>
    </source>
</evidence>
<comment type="pathway">
    <text evidence="5 14">Cofactor biosynthesis; adenosylcobalamin biosynthesis; adenosylcobalamin from cob(II)yrinate a,c-diamide: step 6/7.</text>
</comment>
<comment type="caution">
    <text evidence="15">The sequence shown here is derived from an EMBL/GenBank/DDBJ whole genome shotgun (WGS) entry which is preliminary data.</text>
</comment>
<evidence type="ECO:0000313" key="16">
    <source>
        <dbReference type="Proteomes" id="UP001549691"/>
    </source>
</evidence>
<keyword evidence="8 14" id="KW-0169">Cobalamin biosynthesis</keyword>
<name>A0ABV2TQV9_9RHOO</name>
<dbReference type="PIRSF" id="PIRSF006135">
    <property type="entry name" value="CobU"/>
    <property type="match status" value="1"/>
</dbReference>
<dbReference type="EC" id="2.7.1.156" evidence="14"/>
<keyword evidence="13 14" id="KW-0342">GTP-binding</keyword>
<dbReference type="Pfam" id="PF02283">
    <property type="entry name" value="CobU"/>
    <property type="match status" value="2"/>
</dbReference>
<keyword evidence="11 14" id="KW-0418">Kinase</keyword>
<dbReference type="Gene3D" id="3.40.50.300">
    <property type="entry name" value="P-loop containing nucleotide triphosphate hydrolases"/>
    <property type="match status" value="1"/>
</dbReference>
<dbReference type="RefSeq" id="WP_354602374.1">
    <property type="nucleotide sequence ID" value="NZ_JBEWZI010000024.1"/>
</dbReference>
<evidence type="ECO:0000256" key="10">
    <source>
        <dbReference type="ARBA" id="ARBA00022741"/>
    </source>
</evidence>
<dbReference type="GO" id="GO:0043752">
    <property type="term" value="F:adenosylcobinamide kinase activity"/>
    <property type="evidence" value="ECO:0007669"/>
    <property type="project" value="UniProtKB-EC"/>
</dbReference>
<comment type="similarity">
    <text evidence="7 14">Belongs to the CobU/CobP family.</text>
</comment>
<evidence type="ECO:0000256" key="9">
    <source>
        <dbReference type="ARBA" id="ARBA00022679"/>
    </source>
</evidence>
<keyword evidence="10 14" id="KW-0547">Nucleotide-binding</keyword>
<keyword evidence="15" id="KW-0548">Nucleotidyltransferase</keyword>
<gene>
    <name evidence="15" type="ORF">ABXR19_17120</name>
</gene>
<dbReference type="GO" id="GO:0008820">
    <property type="term" value="F:cobinamide phosphate guanylyltransferase activity"/>
    <property type="evidence" value="ECO:0007669"/>
    <property type="project" value="UniProtKB-EC"/>
</dbReference>
<comment type="pathway">
    <text evidence="6 14">Cofactor biosynthesis; adenosylcobalamin biosynthesis; adenosylcobalamin from cob(II)yrinate a,c-diamide: step 5/7.</text>
</comment>
<evidence type="ECO:0000256" key="2">
    <source>
        <dbReference type="ARBA" id="ARBA00000711"/>
    </source>
</evidence>
<keyword evidence="9 14" id="KW-0808">Transferase</keyword>
<evidence type="ECO:0000256" key="7">
    <source>
        <dbReference type="ARBA" id="ARBA00007490"/>
    </source>
</evidence>
<organism evidence="15 16">
    <name type="scientific">Uliginosibacterium flavum</name>
    <dbReference type="NCBI Taxonomy" id="1396831"/>
    <lineage>
        <taxon>Bacteria</taxon>
        <taxon>Pseudomonadati</taxon>
        <taxon>Pseudomonadota</taxon>
        <taxon>Betaproteobacteria</taxon>
        <taxon>Rhodocyclales</taxon>
        <taxon>Zoogloeaceae</taxon>
        <taxon>Uliginosibacterium</taxon>
    </lineage>
</organism>